<dbReference type="Pfam" id="PF16879">
    <property type="entry name" value="Sin3a_C"/>
    <property type="match status" value="1"/>
</dbReference>
<dbReference type="InterPro" id="IPR003822">
    <property type="entry name" value="PAH"/>
</dbReference>
<dbReference type="GO" id="GO:0070822">
    <property type="term" value="C:Sin3-type complex"/>
    <property type="evidence" value="ECO:0007669"/>
    <property type="project" value="TreeGrafter"/>
</dbReference>
<sequence length="880" mass="99817">QAEQGKGGLEAGKEQGPRLGSEVDFAFQVLPRTVLPTLILFRSSIDTPGVIRRVSQLFHEHPDLIVGFNAFLPLGYRIDIPKNGKLNIQSPLSSQENSHSHSDCAENFKPQMLYKEDKPQVPLESDSVEFNNAISYVNKIKTRFLDHPEIYRSFLEILHTYQKEQLSTKGRPFRGMSEEEVFTEVANLFRGQEDLLSEFGQFLPEAKRSLFTGNGPCEMNSVQKSEHEKNLEHSKKRSRPSLLRPVSAPAKKKMKLRGTKDLSIAAVGKYGTLQEFSFFDKVRRVLKSQEVYENFLRCIALFNQELVSGSELLQLVSPFLGKFPELFAQFKSFLGVKELSFAPPMSDRSGDGISREIDYASCKRIGSSYRALPKTYQQPKCSGRTAICKEVLNDTWVSFPSWSEDSTFVSSKKTPYEEQLHRCEDERFELDVVLETNLATIRVLESVQKKLSRMAPEDQEKFRLDDCLGGTSEVIQRRAIHRIYGDKAPEIIESLKKNPVTAVPVVLKRLKAKEEEWREAQQGFNKIWREQYEKAYLKSLDHQAVNFKQNDTKALRSKSLLNEIESVYDEHQEQHSEGRSAPSSEPHLIFVYEDRQILEDAASPCCGPHMSLAPGDRRPRPSGEVELEEYYPAFLDMVRSLLEGSIDPTQYEDTLREMFTIHAYVGFTMDKLVQSIARQLHHLVSDDVCLKVVELYLNEKKRGAAGGNLSSRCVRAARETSYQWKAERCMADENCFKVMFLQRKGQVIMTIELLDTEEAQTEDPVEVQVKPCPVLCAFSTPGGSGAATGSIVGLPPTSPVHMLAKHRLQNVRAEKPRLQHDHCPRKPERGWQLHMPPQGPVGVSRGRRPCDTQATLPAQPCSWLFPPLPWARSPLRPCGA</sequence>
<dbReference type="GO" id="GO:0000122">
    <property type="term" value="P:negative regulation of transcription by RNA polymerase II"/>
    <property type="evidence" value="ECO:0007669"/>
    <property type="project" value="TreeGrafter"/>
</dbReference>
<dbReference type="InterPro" id="IPR039774">
    <property type="entry name" value="Sin3-like"/>
</dbReference>
<dbReference type="PROSITE" id="PS51477">
    <property type="entry name" value="PAH"/>
    <property type="match status" value="3"/>
</dbReference>
<evidence type="ECO:0000256" key="2">
    <source>
        <dbReference type="ARBA" id="ARBA00022553"/>
    </source>
</evidence>
<evidence type="ECO:0000256" key="6">
    <source>
        <dbReference type="SAM" id="MobiDB-lite"/>
    </source>
</evidence>
<dbReference type="InterPro" id="IPR013194">
    <property type="entry name" value="HDAC_interact_dom"/>
</dbReference>
<dbReference type="OMA" id="NAISXKE"/>
<keyword evidence="2" id="KW-0597">Phosphoprotein</keyword>
<dbReference type="GeneTree" id="ENSGT00940000159560"/>
<feature type="region of interest" description="Disordered" evidence="6">
    <location>
        <begin position="217"/>
        <end position="251"/>
    </location>
</feature>
<gene>
    <name evidence="8" type="primary">SIN3B</name>
</gene>
<evidence type="ECO:0000256" key="3">
    <source>
        <dbReference type="ARBA" id="ARBA00022843"/>
    </source>
</evidence>
<name>A0A452U7S8_URSMA</name>
<dbReference type="Pfam" id="PF08295">
    <property type="entry name" value="Sin3_corepress"/>
    <property type="match status" value="1"/>
</dbReference>
<dbReference type="Pfam" id="PF02671">
    <property type="entry name" value="PAH"/>
    <property type="match status" value="3"/>
</dbReference>
<dbReference type="PANTHER" id="PTHR12346">
    <property type="entry name" value="SIN3B-RELATED"/>
    <property type="match status" value="1"/>
</dbReference>
<organism evidence="8">
    <name type="scientific">Ursus maritimus</name>
    <name type="common">Polar bear</name>
    <name type="synonym">Thalarctos maritimus</name>
    <dbReference type="NCBI Taxonomy" id="29073"/>
    <lineage>
        <taxon>Eukaryota</taxon>
        <taxon>Metazoa</taxon>
        <taxon>Chordata</taxon>
        <taxon>Craniata</taxon>
        <taxon>Vertebrata</taxon>
        <taxon>Euteleostomi</taxon>
        <taxon>Mammalia</taxon>
        <taxon>Eutheria</taxon>
        <taxon>Laurasiatheria</taxon>
        <taxon>Carnivora</taxon>
        <taxon>Caniformia</taxon>
        <taxon>Ursidae</taxon>
        <taxon>Ursus</taxon>
    </lineage>
</organism>
<reference evidence="8" key="1">
    <citation type="submission" date="2019-03" db="UniProtKB">
        <authorList>
            <consortium name="Ensembl"/>
        </authorList>
    </citation>
    <scope>IDENTIFICATION</scope>
</reference>
<evidence type="ECO:0000256" key="1">
    <source>
        <dbReference type="ARBA" id="ARBA00004123"/>
    </source>
</evidence>
<evidence type="ECO:0000256" key="4">
    <source>
        <dbReference type="ARBA" id="ARBA00023242"/>
    </source>
</evidence>
<dbReference type="Gene3D" id="1.20.1160.11">
    <property type="entry name" value="Paired amphipathic helix"/>
    <property type="match status" value="3"/>
</dbReference>
<feature type="region of interest" description="Disordered" evidence="6">
    <location>
        <begin position="815"/>
        <end position="837"/>
    </location>
</feature>
<feature type="compositionally biased region" description="Basic and acidic residues" evidence="6">
    <location>
        <begin position="224"/>
        <end position="233"/>
    </location>
</feature>
<dbReference type="InterPro" id="IPR031693">
    <property type="entry name" value="Sin3_C"/>
</dbReference>
<dbReference type="FunFam" id="1.20.1160.11:FF:000002">
    <property type="entry name" value="Paired amphipathic helix protein SIN3"/>
    <property type="match status" value="1"/>
</dbReference>
<dbReference type="InterPro" id="IPR036600">
    <property type="entry name" value="PAH_sf"/>
</dbReference>
<dbReference type="GO" id="GO:0003714">
    <property type="term" value="F:transcription corepressor activity"/>
    <property type="evidence" value="ECO:0007669"/>
    <property type="project" value="InterPro"/>
</dbReference>
<dbReference type="AlphaFoldDB" id="A0A452U7S8"/>
<feature type="domain" description="Histone deacetylase interacting" evidence="7">
    <location>
        <begin position="361"/>
        <end position="461"/>
    </location>
</feature>
<dbReference type="SUPFAM" id="SSF47762">
    <property type="entry name" value="PAH2 domain"/>
    <property type="match status" value="3"/>
</dbReference>
<keyword evidence="3" id="KW-0832">Ubl conjugation</keyword>
<evidence type="ECO:0000313" key="8">
    <source>
        <dbReference type="Ensembl" id="ENSUMAP00000016851"/>
    </source>
</evidence>
<evidence type="ECO:0000259" key="7">
    <source>
        <dbReference type="SMART" id="SM00761"/>
    </source>
</evidence>
<protein>
    <submittedName>
        <fullName evidence="8">SIN3 transcription regulator family member B</fullName>
    </submittedName>
</protein>
<dbReference type="SMART" id="SM00761">
    <property type="entry name" value="HDAC_interact"/>
    <property type="match status" value="1"/>
</dbReference>
<comment type="subcellular location">
    <subcellularLocation>
        <location evidence="1 5">Nucleus</location>
    </subcellularLocation>
</comment>
<proteinExistence type="predicted"/>
<feature type="compositionally biased region" description="Basic and acidic residues" evidence="6">
    <location>
        <begin position="815"/>
        <end position="831"/>
    </location>
</feature>
<keyword evidence="4 5" id="KW-0539">Nucleus</keyword>
<evidence type="ECO:0000256" key="5">
    <source>
        <dbReference type="PROSITE-ProRule" id="PRU00810"/>
    </source>
</evidence>
<dbReference type="FunFam" id="1.20.1160.11:FF:000005">
    <property type="entry name" value="SIN3 transcription regulator family member B"/>
    <property type="match status" value="1"/>
</dbReference>
<dbReference type="Ensembl" id="ENSUMAT00000019920.1">
    <property type="protein sequence ID" value="ENSUMAP00000016851.1"/>
    <property type="gene ID" value="ENSUMAG00000012367.1"/>
</dbReference>
<accession>A0A452U7S8</accession>
<dbReference type="PANTHER" id="PTHR12346:SF1">
    <property type="entry name" value="PAIRED AMPHIPATHIC HELIX PROTEIN SIN3B"/>
    <property type="match status" value="1"/>
</dbReference>